<gene>
    <name evidence="2" type="ORF">B0T17DRAFT_160372</name>
</gene>
<keyword evidence="3" id="KW-1185">Reference proteome</keyword>
<dbReference type="EMBL" id="JAULSR010000002">
    <property type="protein sequence ID" value="KAK0628631.1"/>
    <property type="molecule type" value="Genomic_DNA"/>
</dbReference>
<dbReference type="Proteomes" id="UP001174934">
    <property type="component" value="Unassembled WGS sequence"/>
</dbReference>
<protein>
    <submittedName>
        <fullName evidence="2">Uncharacterized protein</fullName>
    </submittedName>
</protein>
<sequence length="114" mass="13255">MVRKVRRYRCVLQTYLPAVNTVCCPWPCTGRRKQRNFWHFHHLRNLLALIRPPSWGWETLCALYLLFVSSQAWPGPLLHYNYLVPSHAGLAAPAPERRPQTSSRTSWPTDSSLV</sequence>
<dbReference type="AlphaFoldDB" id="A0AA39X7N7"/>
<reference evidence="2" key="1">
    <citation type="submission" date="2023-06" db="EMBL/GenBank/DDBJ databases">
        <title>Genome-scale phylogeny and comparative genomics of the fungal order Sordariales.</title>
        <authorList>
            <consortium name="Lawrence Berkeley National Laboratory"/>
            <person name="Hensen N."/>
            <person name="Bonometti L."/>
            <person name="Westerberg I."/>
            <person name="Brannstrom I.O."/>
            <person name="Guillou S."/>
            <person name="Cros-Aarteil S."/>
            <person name="Calhoun S."/>
            <person name="Haridas S."/>
            <person name="Kuo A."/>
            <person name="Mondo S."/>
            <person name="Pangilinan J."/>
            <person name="Riley R."/>
            <person name="LaButti K."/>
            <person name="Andreopoulos B."/>
            <person name="Lipzen A."/>
            <person name="Chen C."/>
            <person name="Yanf M."/>
            <person name="Daum C."/>
            <person name="Ng V."/>
            <person name="Clum A."/>
            <person name="Steindorff A."/>
            <person name="Ohm R."/>
            <person name="Martin F."/>
            <person name="Silar P."/>
            <person name="Natvig D."/>
            <person name="Lalanne C."/>
            <person name="Gautier V."/>
            <person name="Ament-velasquez S.L."/>
            <person name="Kruys A."/>
            <person name="Hutchinson M.I."/>
            <person name="Powell A.J."/>
            <person name="Barry K."/>
            <person name="Miller A.N."/>
            <person name="Grigoriev I.V."/>
            <person name="Debuchy R."/>
            <person name="Gladieux P."/>
            <person name="Thoren M.H."/>
            <person name="Johannesson H."/>
        </authorList>
    </citation>
    <scope>NUCLEOTIDE SEQUENCE</scope>
    <source>
        <strain evidence="2">SMH3391-2</strain>
    </source>
</reference>
<comment type="caution">
    <text evidence="2">The sequence shown here is derived from an EMBL/GenBank/DDBJ whole genome shotgun (WGS) entry which is preliminary data.</text>
</comment>
<evidence type="ECO:0000313" key="2">
    <source>
        <dbReference type="EMBL" id="KAK0628631.1"/>
    </source>
</evidence>
<evidence type="ECO:0000313" key="3">
    <source>
        <dbReference type="Proteomes" id="UP001174934"/>
    </source>
</evidence>
<accession>A0AA39X7N7</accession>
<name>A0AA39X7N7_9PEZI</name>
<evidence type="ECO:0000256" key="1">
    <source>
        <dbReference type="SAM" id="MobiDB-lite"/>
    </source>
</evidence>
<organism evidence="2 3">
    <name type="scientific">Bombardia bombarda</name>
    <dbReference type="NCBI Taxonomy" id="252184"/>
    <lineage>
        <taxon>Eukaryota</taxon>
        <taxon>Fungi</taxon>
        <taxon>Dikarya</taxon>
        <taxon>Ascomycota</taxon>
        <taxon>Pezizomycotina</taxon>
        <taxon>Sordariomycetes</taxon>
        <taxon>Sordariomycetidae</taxon>
        <taxon>Sordariales</taxon>
        <taxon>Lasiosphaeriaceae</taxon>
        <taxon>Bombardia</taxon>
    </lineage>
</organism>
<proteinExistence type="predicted"/>
<feature type="region of interest" description="Disordered" evidence="1">
    <location>
        <begin position="91"/>
        <end position="114"/>
    </location>
</feature>
<feature type="compositionally biased region" description="Polar residues" evidence="1">
    <location>
        <begin position="100"/>
        <end position="114"/>
    </location>
</feature>